<accession>A0ABR4G6L7</accession>
<name>A0ABR4G6L7_9EURO</name>
<organism evidence="1 2">
    <name type="scientific">Aspergillus keveii</name>
    <dbReference type="NCBI Taxonomy" id="714993"/>
    <lineage>
        <taxon>Eukaryota</taxon>
        <taxon>Fungi</taxon>
        <taxon>Dikarya</taxon>
        <taxon>Ascomycota</taxon>
        <taxon>Pezizomycotina</taxon>
        <taxon>Eurotiomycetes</taxon>
        <taxon>Eurotiomycetidae</taxon>
        <taxon>Eurotiales</taxon>
        <taxon>Aspergillaceae</taxon>
        <taxon>Aspergillus</taxon>
        <taxon>Aspergillus subgen. Nidulantes</taxon>
    </lineage>
</organism>
<dbReference type="SUPFAM" id="SSF48403">
    <property type="entry name" value="Ankyrin repeat"/>
    <property type="match status" value="1"/>
</dbReference>
<dbReference type="Proteomes" id="UP001610563">
    <property type="component" value="Unassembled WGS sequence"/>
</dbReference>
<gene>
    <name evidence="1" type="ORF">BJX66DRAFT_303200</name>
</gene>
<evidence type="ECO:0000313" key="2">
    <source>
        <dbReference type="Proteomes" id="UP001610563"/>
    </source>
</evidence>
<proteinExistence type="predicted"/>
<comment type="caution">
    <text evidence="1">The sequence shown here is derived from an EMBL/GenBank/DDBJ whole genome shotgun (WGS) entry which is preliminary data.</text>
</comment>
<reference evidence="1 2" key="1">
    <citation type="submission" date="2024-07" db="EMBL/GenBank/DDBJ databases">
        <title>Section-level genome sequencing and comparative genomics of Aspergillus sections Usti and Cavernicolus.</title>
        <authorList>
            <consortium name="Lawrence Berkeley National Laboratory"/>
            <person name="Nybo J.L."/>
            <person name="Vesth T.C."/>
            <person name="Theobald S."/>
            <person name="Frisvad J.C."/>
            <person name="Larsen T.O."/>
            <person name="Kjaerboelling I."/>
            <person name="Rothschild-Mancinelli K."/>
            <person name="Lyhne E.K."/>
            <person name="Kogle M.E."/>
            <person name="Barry K."/>
            <person name="Clum A."/>
            <person name="Na H."/>
            <person name="Ledsgaard L."/>
            <person name="Lin J."/>
            <person name="Lipzen A."/>
            <person name="Kuo A."/>
            <person name="Riley R."/>
            <person name="Mondo S."/>
            <person name="Labutti K."/>
            <person name="Haridas S."/>
            <person name="Pangalinan J."/>
            <person name="Salamov A.A."/>
            <person name="Simmons B.A."/>
            <person name="Magnuson J.K."/>
            <person name="Chen J."/>
            <person name="Drula E."/>
            <person name="Henrissat B."/>
            <person name="Wiebenga A."/>
            <person name="Lubbers R.J."/>
            <person name="Gomes A.C."/>
            <person name="Makela M.R."/>
            <person name="Stajich J."/>
            <person name="Grigoriev I.V."/>
            <person name="Mortensen U.H."/>
            <person name="De Vries R.P."/>
            <person name="Baker S.E."/>
            <person name="Andersen M.R."/>
        </authorList>
    </citation>
    <scope>NUCLEOTIDE SEQUENCE [LARGE SCALE GENOMIC DNA]</scope>
    <source>
        <strain evidence="1 2">CBS 209.92</strain>
    </source>
</reference>
<dbReference type="InterPro" id="IPR036770">
    <property type="entry name" value="Ankyrin_rpt-contain_sf"/>
</dbReference>
<keyword evidence="2" id="KW-1185">Reference proteome</keyword>
<sequence length="97" mass="10466">MSFKRLEPESFCSLSSRIVNSLLSSGANPIVQNEQGSLPLHWVCALRPQCAAEAEDQSEGIAQLLKSGAVVDAQNSYGQTVRESLYMVGVLSYSNDS</sequence>
<evidence type="ECO:0000313" key="1">
    <source>
        <dbReference type="EMBL" id="KAL2794646.1"/>
    </source>
</evidence>
<dbReference type="EMBL" id="JBFTWV010000042">
    <property type="protein sequence ID" value="KAL2794646.1"/>
    <property type="molecule type" value="Genomic_DNA"/>
</dbReference>
<dbReference type="Gene3D" id="1.25.40.20">
    <property type="entry name" value="Ankyrin repeat-containing domain"/>
    <property type="match status" value="1"/>
</dbReference>
<protein>
    <submittedName>
        <fullName evidence="1">Uncharacterized protein</fullName>
    </submittedName>
</protein>